<dbReference type="GO" id="GO:0008270">
    <property type="term" value="F:zinc ion binding"/>
    <property type="evidence" value="ECO:0007669"/>
    <property type="project" value="UniProtKB-KW"/>
</dbReference>
<reference evidence="4 5" key="1">
    <citation type="submission" date="2018-08" db="EMBL/GenBank/DDBJ databases">
        <title>Genome and evolution of the arbuscular mycorrhizal fungus Diversispora epigaea (formerly Glomus versiforme) and its bacterial endosymbionts.</title>
        <authorList>
            <person name="Sun X."/>
            <person name="Fei Z."/>
            <person name="Harrison M."/>
        </authorList>
    </citation>
    <scope>NUCLEOTIDE SEQUENCE [LARGE SCALE GENOMIC DNA]</scope>
    <source>
        <strain evidence="4 5">IT104</strain>
    </source>
</reference>
<comment type="caution">
    <text evidence="4">The sequence shown here is derived from an EMBL/GenBank/DDBJ whole genome shotgun (WGS) entry which is preliminary data.</text>
</comment>
<dbReference type="STRING" id="1348612.A0A397GWH1"/>
<evidence type="ECO:0000256" key="1">
    <source>
        <dbReference type="PROSITE-ProRule" id="PRU00047"/>
    </source>
</evidence>
<dbReference type="AlphaFoldDB" id="A0A397GWH1"/>
<feature type="region of interest" description="Disordered" evidence="2">
    <location>
        <begin position="146"/>
        <end position="177"/>
    </location>
</feature>
<keyword evidence="5" id="KW-1185">Reference proteome</keyword>
<feature type="compositionally biased region" description="Low complexity" evidence="2">
    <location>
        <begin position="160"/>
        <end position="173"/>
    </location>
</feature>
<evidence type="ECO:0000259" key="3">
    <source>
        <dbReference type="PROSITE" id="PS50158"/>
    </source>
</evidence>
<organism evidence="4 5">
    <name type="scientific">Diversispora epigaea</name>
    <dbReference type="NCBI Taxonomy" id="1348612"/>
    <lineage>
        <taxon>Eukaryota</taxon>
        <taxon>Fungi</taxon>
        <taxon>Fungi incertae sedis</taxon>
        <taxon>Mucoromycota</taxon>
        <taxon>Glomeromycotina</taxon>
        <taxon>Glomeromycetes</taxon>
        <taxon>Diversisporales</taxon>
        <taxon>Diversisporaceae</taxon>
        <taxon>Diversispora</taxon>
    </lineage>
</organism>
<dbReference type="Gene3D" id="4.10.60.10">
    <property type="entry name" value="Zinc finger, CCHC-type"/>
    <property type="match status" value="1"/>
</dbReference>
<feature type="region of interest" description="Disordered" evidence="2">
    <location>
        <begin position="1"/>
        <end position="61"/>
    </location>
</feature>
<keyword evidence="1" id="KW-0479">Metal-binding</keyword>
<gene>
    <name evidence="4" type="ORF">Glove_425g7</name>
</gene>
<protein>
    <recommendedName>
        <fullName evidence="3">CCHC-type domain-containing protein</fullName>
    </recommendedName>
</protein>
<feature type="compositionally biased region" description="Basic and acidic residues" evidence="2">
    <location>
        <begin position="13"/>
        <end position="47"/>
    </location>
</feature>
<dbReference type="InterPro" id="IPR001878">
    <property type="entry name" value="Znf_CCHC"/>
</dbReference>
<dbReference type="GO" id="GO:0003676">
    <property type="term" value="F:nucleic acid binding"/>
    <property type="evidence" value="ECO:0007669"/>
    <property type="project" value="InterPro"/>
</dbReference>
<keyword evidence="1" id="KW-0863">Zinc-finger</keyword>
<dbReference type="InterPro" id="IPR036875">
    <property type="entry name" value="Znf_CCHC_sf"/>
</dbReference>
<dbReference type="SUPFAM" id="SSF57756">
    <property type="entry name" value="Retrovirus zinc finger-like domains"/>
    <property type="match status" value="1"/>
</dbReference>
<dbReference type="Proteomes" id="UP000266861">
    <property type="component" value="Unassembled WGS sequence"/>
</dbReference>
<sequence>MVSMHAPETVAEIVEKIQNFEDGRDTEEGRKPEPWRWDEELEPEPKKNKGGKNNSKNKNNEETVDLMEEFTKQMAALEIKKAEIMQMTNNDQKFNNNGKQPFNNNRRFNNNGYNNQRMNTACYNCGKPGHIARNCYSNNGNSNQSGYNNNNWRNNDIDNLRNYNPRNSNNNNNQEQTPAKYVEVINEEQETEEQDPDENTLVTPEFLEAYLGKRERPFEGNTPNKEQRTKNQTMDTFGNSKPSTLPKVTWNNITPKDFGKEQQTTLRPKTKTQTRDTKKGRTPRELLVTKILNQEVEITLGEFFEAFPQA</sequence>
<dbReference type="Pfam" id="PF00098">
    <property type="entry name" value="zf-CCHC"/>
    <property type="match status" value="1"/>
</dbReference>
<feature type="region of interest" description="Disordered" evidence="2">
    <location>
        <begin position="213"/>
        <end position="282"/>
    </location>
</feature>
<dbReference type="PROSITE" id="PS50158">
    <property type="entry name" value="ZF_CCHC"/>
    <property type="match status" value="1"/>
</dbReference>
<name>A0A397GWH1_9GLOM</name>
<feature type="compositionally biased region" description="Basic and acidic residues" evidence="2">
    <location>
        <begin position="273"/>
        <end position="282"/>
    </location>
</feature>
<proteinExistence type="predicted"/>
<evidence type="ECO:0000313" key="5">
    <source>
        <dbReference type="Proteomes" id="UP000266861"/>
    </source>
</evidence>
<dbReference type="SMART" id="SM00343">
    <property type="entry name" value="ZnF_C2HC"/>
    <property type="match status" value="1"/>
</dbReference>
<evidence type="ECO:0000256" key="2">
    <source>
        <dbReference type="SAM" id="MobiDB-lite"/>
    </source>
</evidence>
<evidence type="ECO:0000313" key="4">
    <source>
        <dbReference type="EMBL" id="RHZ54649.1"/>
    </source>
</evidence>
<accession>A0A397GWH1</accession>
<feature type="compositionally biased region" description="Polar residues" evidence="2">
    <location>
        <begin position="230"/>
        <end position="243"/>
    </location>
</feature>
<keyword evidence="1" id="KW-0862">Zinc</keyword>
<feature type="domain" description="CCHC-type" evidence="3">
    <location>
        <begin position="122"/>
        <end position="135"/>
    </location>
</feature>
<dbReference type="EMBL" id="PQFF01000376">
    <property type="protein sequence ID" value="RHZ54649.1"/>
    <property type="molecule type" value="Genomic_DNA"/>
</dbReference>